<dbReference type="RefSeq" id="WP_182987153.1">
    <property type="nucleotide sequence ID" value="NZ_JABEQD010000012.1"/>
</dbReference>
<sequence length="170" mass="19957">MTILYHKTSFERAESILWNRAISGCAWGNTVSHEASPHFYMEGERESFNALPSGVEPDITLYFESDLPLQTCPNHFPSPNVINKHYGISGEFWQATIRPGQTIIFKKAQFNENNSSKFLQRLVEKRMGDEIRTVWNFEMNYQDLPREEKYEHTYPDNIKKLLFRFNLLTS</sequence>
<evidence type="ECO:0000313" key="2">
    <source>
        <dbReference type="Proteomes" id="UP000559860"/>
    </source>
</evidence>
<accession>A0A7W4NZH9</accession>
<keyword evidence="2" id="KW-1185">Reference proteome</keyword>
<reference evidence="1 2" key="1">
    <citation type="submission" date="2020-04" db="EMBL/GenBank/DDBJ databases">
        <title>Description of novel Gluconacetobacter.</title>
        <authorList>
            <person name="Sombolestani A."/>
        </authorList>
    </citation>
    <scope>NUCLEOTIDE SEQUENCE [LARGE SCALE GENOMIC DNA]</scope>
    <source>
        <strain evidence="1 2">LMG 27801</strain>
    </source>
</reference>
<evidence type="ECO:0000313" key="1">
    <source>
        <dbReference type="EMBL" id="MBB2169648.1"/>
    </source>
</evidence>
<organism evidence="1 2">
    <name type="scientific">Gluconacetobacter aggeris</name>
    <dbReference type="NCBI Taxonomy" id="1286186"/>
    <lineage>
        <taxon>Bacteria</taxon>
        <taxon>Pseudomonadati</taxon>
        <taxon>Pseudomonadota</taxon>
        <taxon>Alphaproteobacteria</taxon>
        <taxon>Acetobacterales</taxon>
        <taxon>Acetobacteraceae</taxon>
        <taxon>Gluconacetobacter</taxon>
    </lineage>
</organism>
<dbReference type="EMBL" id="JABEQD010000012">
    <property type="protein sequence ID" value="MBB2169648.1"/>
    <property type="molecule type" value="Genomic_DNA"/>
</dbReference>
<proteinExistence type="predicted"/>
<name>A0A7W4NZH9_9PROT</name>
<gene>
    <name evidence="1" type="ORF">HLH36_15040</name>
</gene>
<dbReference type="AlphaFoldDB" id="A0A7W4NZH9"/>
<protein>
    <submittedName>
        <fullName evidence="1">Uncharacterized protein</fullName>
    </submittedName>
</protein>
<comment type="caution">
    <text evidence="1">The sequence shown here is derived from an EMBL/GenBank/DDBJ whole genome shotgun (WGS) entry which is preliminary data.</text>
</comment>
<dbReference type="Proteomes" id="UP000559860">
    <property type="component" value="Unassembled WGS sequence"/>
</dbReference>